<proteinExistence type="inferred from homology"/>
<keyword evidence="2" id="KW-0503">Monooxygenase</keyword>
<dbReference type="Proteomes" id="UP001328107">
    <property type="component" value="Unassembled WGS sequence"/>
</dbReference>
<gene>
    <name evidence="3" type="ORF">PMAYCL1PPCAC_17431</name>
</gene>
<evidence type="ECO:0000256" key="2">
    <source>
        <dbReference type="ARBA" id="ARBA00023033"/>
    </source>
</evidence>
<dbReference type="Pfam" id="PF00067">
    <property type="entry name" value="p450"/>
    <property type="match status" value="1"/>
</dbReference>
<comment type="caution">
    <text evidence="3">The sequence shown here is derived from an EMBL/GenBank/DDBJ whole genome shotgun (WGS) entry which is preliminary data.</text>
</comment>
<dbReference type="EMBL" id="BTRK01000004">
    <property type="protein sequence ID" value="GMR47236.1"/>
    <property type="molecule type" value="Genomic_DNA"/>
</dbReference>
<dbReference type="GO" id="GO:0020037">
    <property type="term" value="F:heme binding"/>
    <property type="evidence" value="ECO:0007669"/>
    <property type="project" value="InterPro"/>
</dbReference>
<evidence type="ECO:0000256" key="1">
    <source>
        <dbReference type="ARBA" id="ARBA00010617"/>
    </source>
</evidence>
<keyword evidence="2" id="KW-0560">Oxidoreductase</keyword>
<feature type="non-terminal residue" evidence="3">
    <location>
        <position position="67"/>
    </location>
</feature>
<evidence type="ECO:0000313" key="4">
    <source>
        <dbReference type="Proteomes" id="UP001328107"/>
    </source>
</evidence>
<accession>A0AAN5I0Y9</accession>
<dbReference type="InterPro" id="IPR001128">
    <property type="entry name" value="Cyt_P450"/>
</dbReference>
<evidence type="ECO:0000313" key="3">
    <source>
        <dbReference type="EMBL" id="GMR47236.1"/>
    </source>
</evidence>
<dbReference type="AlphaFoldDB" id="A0AAN5I0Y9"/>
<dbReference type="InterPro" id="IPR036396">
    <property type="entry name" value="Cyt_P450_sf"/>
</dbReference>
<dbReference type="GO" id="GO:0016705">
    <property type="term" value="F:oxidoreductase activity, acting on paired donors, with incorporation or reduction of molecular oxygen"/>
    <property type="evidence" value="ECO:0007669"/>
    <property type="project" value="InterPro"/>
</dbReference>
<dbReference type="InterPro" id="IPR002401">
    <property type="entry name" value="Cyt_P450_E_grp-I"/>
</dbReference>
<sequence>IPLLLSFPGIELMHKWKKEYGAIYTYWLGPYPIVTVNEINLVQRMFVQNGDNYADRSPLGSLSEKYR</sequence>
<dbReference type="PRINTS" id="PR00463">
    <property type="entry name" value="EP450I"/>
</dbReference>
<comment type="similarity">
    <text evidence="1">Belongs to the cytochrome P450 family.</text>
</comment>
<dbReference type="Gene3D" id="1.10.630.10">
    <property type="entry name" value="Cytochrome P450"/>
    <property type="match status" value="1"/>
</dbReference>
<protein>
    <submittedName>
        <fullName evidence="3">Uncharacterized protein</fullName>
    </submittedName>
</protein>
<organism evidence="3 4">
    <name type="scientific">Pristionchus mayeri</name>
    <dbReference type="NCBI Taxonomy" id="1317129"/>
    <lineage>
        <taxon>Eukaryota</taxon>
        <taxon>Metazoa</taxon>
        <taxon>Ecdysozoa</taxon>
        <taxon>Nematoda</taxon>
        <taxon>Chromadorea</taxon>
        <taxon>Rhabditida</taxon>
        <taxon>Rhabditina</taxon>
        <taxon>Diplogasteromorpha</taxon>
        <taxon>Diplogasteroidea</taxon>
        <taxon>Neodiplogasteridae</taxon>
        <taxon>Pristionchus</taxon>
    </lineage>
</organism>
<dbReference type="GO" id="GO:0005506">
    <property type="term" value="F:iron ion binding"/>
    <property type="evidence" value="ECO:0007669"/>
    <property type="project" value="InterPro"/>
</dbReference>
<keyword evidence="4" id="KW-1185">Reference proteome</keyword>
<dbReference type="SUPFAM" id="SSF48264">
    <property type="entry name" value="Cytochrome P450"/>
    <property type="match status" value="1"/>
</dbReference>
<reference evidence="4" key="1">
    <citation type="submission" date="2022-10" db="EMBL/GenBank/DDBJ databases">
        <title>Genome assembly of Pristionchus species.</title>
        <authorList>
            <person name="Yoshida K."/>
            <person name="Sommer R.J."/>
        </authorList>
    </citation>
    <scope>NUCLEOTIDE SEQUENCE [LARGE SCALE GENOMIC DNA]</scope>
    <source>
        <strain evidence="4">RS5460</strain>
    </source>
</reference>
<feature type="non-terminal residue" evidence="3">
    <location>
        <position position="1"/>
    </location>
</feature>
<dbReference type="GO" id="GO:0004497">
    <property type="term" value="F:monooxygenase activity"/>
    <property type="evidence" value="ECO:0007669"/>
    <property type="project" value="UniProtKB-KW"/>
</dbReference>
<name>A0AAN5I0Y9_9BILA</name>